<dbReference type="AlphaFoldDB" id="A0A3P6H0A8"/>
<sequence length="60" mass="6717">MAPWMRCRVWVGSSTVTVDELALLLNNHLVFPSPLLYTVASSHSRRPSTAGIIHPLRFTI</sequence>
<gene>
    <name evidence="1" type="ORF">BOLC6T37408H</name>
</gene>
<name>A0A3P6H0A8_BRAOL</name>
<evidence type="ECO:0000313" key="1">
    <source>
        <dbReference type="EMBL" id="VDD61955.1"/>
    </source>
</evidence>
<dbReference type="EMBL" id="LR031880">
    <property type="protein sequence ID" value="VDD61955.1"/>
    <property type="molecule type" value="Genomic_DNA"/>
</dbReference>
<organism evidence="1">
    <name type="scientific">Brassica oleracea</name>
    <name type="common">Wild cabbage</name>
    <dbReference type="NCBI Taxonomy" id="3712"/>
    <lineage>
        <taxon>Eukaryota</taxon>
        <taxon>Viridiplantae</taxon>
        <taxon>Streptophyta</taxon>
        <taxon>Embryophyta</taxon>
        <taxon>Tracheophyta</taxon>
        <taxon>Spermatophyta</taxon>
        <taxon>Magnoliopsida</taxon>
        <taxon>eudicotyledons</taxon>
        <taxon>Gunneridae</taxon>
        <taxon>Pentapetalae</taxon>
        <taxon>rosids</taxon>
        <taxon>malvids</taxon>
        <taxon>Brassicales</taxon>
        <taxon>Brassicaceae</taxon>
        <taxon>Brassiceae</taxon>
        <taxon>Brassica</taxon>
    </lineage>
</organism>
<proteinExistence type="predicted"/>
<accession>A0A3P6H0A8</accession>
<protein>
    <submittedName>
        <fullName evidence="1">Uncharacterized protein</fullName>
    </submittedName>
</protein>
<reference evidence="1" key="1">
    <citation type="submission" date="2018-11" db="EMBL/GenBank/DDBJ databases">
        <authorList>
            <consortium name="Genoscope - CEA"/>
            <person name="William W."/>
        </authorList>
    </citation>
    <scope>NUCLEOTIDE SEQUENCE</scope>
</reference>